<feature type="non-terminal residue" evidence="1">
    <location>
        <position position="119"/>
    </location>
</feature>
<proteinExistence type="predicted"/>
<reference evidence="1" key="1">
    <citation type="submission" date="2021-01" db="EMBL/GenBank/DDBJ databases">
        <authorList>
            <consortium name="Genoscope - CEA"/>
            <person name="William W."/>
        </authorList>
    </citation>
    <scope>NUCLEOTIDE SEQUENCE</scope>
</reference>
<accession>A0A816KXK1</accession>
<organism evidence="1">
    <name type="scientific">Brassica napus</name>
    <name type="common">Rape</name>
    <dbReference type="NCBI Taxonomy" id="3708"/>
    <lineage>
        <taxon>Eukaryota</taxon>
        <taxon>Viridiplantae</taxon>
        <taxon>Streptophyta</taxon>
        <taxon>Embryophyta</taxon>
        <taxon>Tracheophyta</taxon>
        <taxon>Spermatophyta</taxon>
        <taxon>Magnoliopsida</taxon>
        <taxon>eudicotyledons</taxon>
        <taxon>Gunneridae</taxon>
        <taxon>Pentapetalae</taxon>
        <taxon>rosids</taxon>
        <taxon>malvids</taxon>
        <taxon>Brassicales</taxon>
        <taxon>Brassicaceae</taxon>
        <taxon>Brassiceae</taxon>
        <taxon>Brassica</taxon>
    </lineage>
</organism>
<name>A0A816KXK1_BRANA</name>
<evidence type="ECO:0000313" key="1">
    <source>
        <dbReference type="EMBL" id="CAF1927893.1"/>
    </source>
</evidence>
<dbReference type="AlphaFoldDB" id="A0A816KXK1"/>
<sequence length="119" mass="13375">ISNYKKVSLGPVDRSFSKNTLEILQTKVCFSVSGKHIRSALSRRHGSVKQNSATIPEYSKAEGGGVVLDTSFGDEFGRAHFGYTPTVKFKKVVWREMKILRALSGHDNLPHFYDAYEDH</sequence>
<dbReference type="Proteomes" id="UP001295469">
    <property type="component" value="Chromosome C05"/>
</dbReference>
<dbReference type="EMBL" id="HG994369">
    <property type="protein sequence ID" value="CAF1927893.1"/>
    <property type="molecule type" value="Genomic_DNA"/>
</dbReference>
<gene>
    <name evidence="1" type="ORF">DARMORV10_C05P22800.1</name>
</gene>
<protein>
    <submittedName>
        <fullName evidence="1">(rape) hypothetical protein</fullName>
    </submittedName>
</protein>